<dbReference type="Proteomes" id="UP001168380">
    <property type="component" value="Unassembled WGS sequence"/>
</dbReference>
<keyword evidence="3" id="KW-0997">Cell inner membrane</keyword>
<evidence type="ECO:0000256" key="5">
    <source>
        <dbReference type="ARBA" id="ARBA00023136"/>
    </source>
</evidence>
<evidence type="ECO:0000256" key="6">
    <source>
        <dbReference type="ARBA" id="ARBA00023315"/>
    </source>
</evidence>
<keyword evidence="6 7" id="KW-0012">Acyltransferase</keyword>
<sequence length="289" mass="31910">MKQRVVLALVKGLGCLPLGSARALGAAVGWLLWKTGARAAKTTRTNLALCMPQMPEAEREQLTRRSLIETGRAGAEIPVIWRRRDSWLRQKVLDYEGGELVRRSLQQGKGVIMLTPHLGDWEVLPCILSLHGKLTILYQPPGDSALDDYICRARQRAHLALAPTSRRGVALLIKALKRGEMVGILPDQVPDPGYGGIEAPFFGQSALTMTLVHSLMRSTECEVLMCYALRIPGGFKVVYRSCDSAIYDADPVVAAEGLNRSVEQALLQAPAQYQWEYKRFKGRAAGEPY</sequence>
<protein>
    <submittedName>
        <fullName evidence="7">Lysophospholipid acyltransferase family protein</fullName>
    </submittedName>
</protein>
<gene>
    <name evidence="7" type="ORF">QWI16_05865</name>
</gene>
<dbReference type="PANTHER" id="PTHR30606:SF10">
    <property type="entry name" value="PHOSPHATIDYLINOSITOL MANNOSIDE ACYLTRANSFERASE"/>
    <property type="match status" value="1"/>
</dbReference>
<evidence type="ECO:0000256" key="4">
    <source>
        <dbReference type="ARBA" id="ARBA00022679"/>
    </source>
</evidence>
<dbReference type="PIRSF" id="PIRSF026649">
    <property type="entry name" value="MsbB"/>
    <property type="match status" value="1"/>
</dbReference>
<comment type="caution">
    <text evidence="7">The sequence shown here is derived from an EMBL/GenBank/DDBJ whole genome shotgun (WGS) entry which is preliminary data.</text>
</comment>
<dbReference type="EMBL" id="JAULRT010000035">
    <property type="protein sequence ID" value="MDO3381694.1"/>
    <property type="molecule type" value="Genomic_DNA"/>
</dbReference>
<reference evidence="7" key="1">
    <citation type="submission" date="2023-07" db="EMBL/GenBank/DDBJ databases">
        <title>Gilvimarinus algae sp. nov., isolated from the surface of Kelp.</title>
        <authorList>
            <person name="Sun Y.Y."/>
            <person name="Gong Y."/>
            <person name="Du Z.J."/>
        </authorList>
    </citation>
    <scope>NUCLEOTIDE SEQUENCE</scope>
    <source>
        <strain evidence="7">SDUM040014</strain>
    </source>
</reference>
<keyword evidence="2" id="KW-1003">Cell membrane</keyword>
<dbReference type="RefSeq" id="WP_302711834.1">
    <property type="nucleotide sequence ID" value="NZ_JAULRT010000035.1"/>
</dbReference>
<accession>A0ABT8TC64</accession>
<keyword evidence="4" id="KW-0808">Transferase</keyword>
<comment type="subcellular location">
    <subcellularLocation>
        <location evidence="1">Cell inner membrane</location>
    </subcellularLocation>
</comment>
<name>A0ABT8TC64_9GAMM</name>
<keyword evidence="5" id="KW-0472">Membrane</keyword>
<evidence type="ECO:0000313" key="8">
    <source>
        <dbReference type="Proteomes" id="UP001168380"/>
    </source>
</evidence>
<proteinExistence type="predicted"/>
<evidence type="ECO:0000256" key="2">
    <source>
        <dbReference type="ARBA" id="ARBA00022475"/>
    </source>
</evidence>
<evidence type="ECO:0000313" key="7">
    <source>
        <dbReference type="EMBL" id="MDO3381694.1"/>
    </source>
</evidence>
<dbReference type="InterPro" id="IPR004960">
    <property type="entry name" value="LipA_acyltrans"/>
</dbReference>
<dbReference type="GO" id="GO:0016746">
    <property type="term" value="F:acyltransferase activity"/>
    <property type="evidence" value="ECO:0007669"/>
    <property type="project" value="UniProtKB-KW"/>
</dbReference>
<dbReference type="PANTHER" id="PTHR30606">
    <property type="entry name" value="LIPID A BIOSYNTHESIS LAUROYL ACYLTRANSFERASE"/>
    <property type="match status" value="1"/>
</dbReference>
<organism evidence="7 8">
    <name type="scientific">Gilvimarinus algae</name>
    <dbReference type="NCBI Taxonomy" id="3058037"/>
    <lineage>
        <taxon>Bacteria</taxon>
        <taxon>Pseudomonadati</taxon>
        <taxon>Pseudomonadota</taxon>
        <taxon>Gammaproteobacteria</taxon>
        <taxon>Cellvibrionales</taxon>
        <taxon>Cellvibrionaceae</taxon>
        <taxon>Gilvimarinus</taxon>
    </lineage>
</organism>
<evidence type="ECO:0000256" key="3">
    <source>
        <dbReference type="ARBA" id="ARBA00022519"/>
    </source>
</evidence>
<dbReference type="Pfam" id="PF03279">
    <property type="entry name" value="Lip_A_acyltrans"/>
    <property type="match status" value="1"/>
</dbReference>
<keyword evidence="8" id="KW-1185">Reference proteome</keyword>
<evidence type="ECO:0000256" key="1">
    <source>
        <dbReference type="ARBA" id="ARBA00004533"/>
    </source>
</evidence>
<dbReference type="CDD" id="cd07984">
    <property type="entry name" value="LPLAT_LABLAT-like"/>
    <property type="match status" value="1"/>
</dbReference>